<accession>A0A8H3Z923</accession>
<comment type="caution">
    <text evidence="2">The sequence shown here is derived from an EMBL/GenBank/DDBJ whole genome shotgun (WGS) entry which is preliminary data.</text>
</comment>
<feature type="compositionally biased region" description="Basic and acidic residues" evidence="1">
    <location>
        <begin position="24"/>
        <end position="37"/>
    </location>
</feature>
<evidence type="ECO:0000256" key="1">
    <source>
        <dbReference type="SAM" id="MobiDB-lite"/>
    </source>
</evidence>
<sequence>MENPEVDRELASDETPDPIAISAEPKEEGHSSQKELLLEGQKQGLLQNVKNFFTGKDENRVSTLTPRPHPRRQWQDPQELEDALHKAEQATRQCRKLQIDLVAYKKHCKSLKESLNSSDQVAEAQLGQIARYQDEHTRLSSEIAVLEQWRRETQETLRSQPTRFRQFNCKIQLHTRFLQEKASGISSIFKKDS</sequence>
<dbReference type="EMBL" id="WNWR01000126">
    <property type="protein sequence ID" value="KAE9990670.1"/>
    <property type="molecule type" value="Genomic_DNA"/>
</dbReference>
<gene>
    <name evidence="2" type="ORF">EG327_001065</name>
</gene>
<reference evidence="2 3" key="1">
    <citation type="submission" date="2019-07" db="EMBL/GenBank/DDBJ databases">
        <title>Venturia inaequalis Genome Resource.</title>
        <authorList>
            <person name="Lichtner F.J."/>
        </authorList>
    </citation>
    <scope>NUCLEOTIDE SEQUENCE [LARGE SCALE GENOMIC DNA]</scope>
    <source>
        <strain evidence="2 3">DMI_063113</strain>
    </source>
</reference>
<feature type="compositionally biased region" description="Low complexity" evidence="1">
    <location>
        <begin position="38"/>
        <end position="47"/>
    </location>
</feature>
<dbReference type="AlphaFoldDB" id="A0A8H3Z923"/>
<dbReference type="Proteomes" id="UP000490939">
    <property type="component" value="Unassembled WGS sequence"/>
</dbReference>
<evidence type="ECO:0000313" key="2">
    <source>
        <dbReference type="EMBL" id="KAE9990670.1"/>
    </source>
</evidence>
<evidence type="ECO:0000313" key="3">
    <source>
        <dbReference type="Proteomes" id="UP000490939"/>
    </source>
</evidence>
<organism evidence="2 3">
    <name type="scientific">Venturia inaequalis</name>
    <name type="common">Apple scab fungus</name>
    <dbReference type="NCBI Taxonomy" id="5025"/>
    <lineage>
        <taxon>Eukaryota</taxon>
        <taxon>Fungi</taxon>
        <taxon>Dikarya</taxon>
        <taxon>Ascomycota</taxon>
        <taxon>Pezizomycotina</taxon>
        <taxon>Dothideomycetes</taxon>
        <taxon>Pleosporomycetidae</taxon>
        <taxon>Venturiales</taxon>
        <taxon>Venturiaceae</taxon>
        <taxon>Venturia</taxon>
    </lineage>
</organism>
<keyword evidence="3" id="KW-1185">Reference proteome</keyword>
<feature type="compositionally biased region" description="Basic and acidic residues" evidence="1">
    <location>
        <begin position="1"/>
        <end position="11"/>
    </location>
</feature>
<feature type="region of interest" description="Disordered" evidence="1">
    <location>
        <begin position="1"/>
        <end position="83"/>
    </location>
</feature>
<protein>
    <submittedName>
        <fullName evidence="2">Uncharacterized protein</fullName>
    </submittedName>
</protein>
<name>A0A8H3Z923_VENIN</name>
<proteinExistence type="predicted"/>